<accession>A0A919JW01</accession>
<dbReference type="EMBL" id="BOMV01000015">
    <property type="protein sequence ID" value="GIE94589.1"/>
    <property type="molecule type" value="Genomic_DNA"/>
</dbReference>
<dbReference type="Pfam" id="PF21863">
    <property type="entry name" value="HTH_67"/>
    <property type="match status" value="1"/>
</dbReference>
<evidence type="ECO:0000313" key="2">
    <source>
        <dbReference type="EMBL" id="GIE94589.1"/>
    </source>
</evidence>
<name>A0A919JW01_9ACTN</name>
<organism evidence="2 3">
    <name type="scientific">Paractinoplanes rishiriensis</name>
    <dbReference type="NCBI Taxonomy" id="1050105"/>
    <lineage>
        <taxon>Bacteria</taxon>
        <taxon>Bacillati</taxon>
        <taxon>Actinomycetota</taxon>
        <taxon>Actinomycetes</taxon>
        <taxon>Micromonosporales</taxon>
        <taxon>Micromonosporaceae</taxon>
        <taxon>Paractinoplanes</taxon>
    </lineage>
</organism>
<feature type="compositionally biased region" description="Low complexity" evidence="1">
    <location>
        <begin position="290"/>
        <end position="299"/>
    </location>
</feature>
<gene>
    <name evidence="2" type="ORF">Ari01nite_20540</name>
</gene>
<dbReference type="Proteomes" id="UP000636960">
    <property type="component" value="Unassembled WGS sequence"/>
</dbReference>
<evidence type="ECO:0000313" key="3">
    <source>
        <dbReference type="Proteomes" id="UP000636960"/>
    </source>
</evidence>
<keyword evidence="3" id="KW-1185">Reference proteome</keyword>
<dbReference type="NCBIfam" id="NF047719">
    <property type="entry name" value="SCO6745_fam_HTH"/>
    <property type="match status" value="1"/>
</dbReference>
<feature type="region of interest" description="Disordered" evidence="1">
    <location>
        <begin position="280"/>
        <end position="299"/>
    </location>
</feature>
<reference evidence="2" key="1">
    <citation type="submission" date="2021-01" db="EMBL/GenBank/DDBJ databases">
        <title>Whole genome shotgun sequence of Actinoplanes rishiriensis NBRC 108556.</title>
        <authorList>
            <person name="Komaki H."/>
            <person name="Tamura T."/>
        </authorList>
    </citation>
    <scope>NUCLEOTIDE SEQUENCE</scope>
    <source>
        <strain evidence="2">NBRC 108556</strain>
    </source>
</reference>
<protein>
    <submittedName>
        <fullName evidence="2">Uncharacterized protein</fullName>
    </submittedName>
</protein>
<dbReference type="AlphaFoldDB" id="A0A919JW01"/>
<sequence length="563" mass="60904">MTENPQHRAWRVTEPIHAMIYFVPEATEAYTRLGLTPGDGYFAARGAAFGPAGPALVTATFYNFKPALVARALPAVWSVTTPAAVLEARLAAVDAALTRGLGPDVLESPQMAEAARLARRAAEAAAGHPQGRPLFAAHAGLSWPDRPHLVLWHAQMLLREFRGDGHVAALMAAGLSGLESIVLHAATGDVDAKFMRVSRGWQHSEWDAAADDLRERGLLDGDKISDYGRELRAEIEATTDRLAAPAYDVIGNNGCTRLAELTRPFSLRIVKAGMLDPAAALPRPQGRGGTPVTTETAAPPTEEVVKRRSTDHPVDWWAQFPEVSEKFDAALVTEGLSDLIMPKIKSPLLRREAEIASAVVVMHLNKAHSEELAVRARKAVGRLEATVSRLDDRSTSDDTGTGEAYALAHALRGRWAEAAAAAESFVSYQELLRVFVSALRLERFDPVLTVRLLRAGQHPAVAVRTGLIVGKYGWWPDWLLKVVTERAVHGLLDEDTITALDQCAYAELSPAQARMARRLLQGEPDLIEASATRLEGLGEEEAAAKLREGDLTAVALAARLIPL</sequence>
<dbReference type="InterPro" id="IPR054058">
    <property type="entry name" value="HTH_67"/>
</dbReference>
<evidence type="ECO:0000256" key="1">
    <source>
        <dbReference type="SAM" id="MobiDB-lite"/>
    </source>
</evidence>
<dbReference type="RefSeq" id="WP_239162631.1">
    <property type="nucleotide sequence ID" value="NZ_BOMV01000015.1"/>
</dbReference>
<comment type="caution">
    <text evidence="2">The sequence shown here is derived from an EMBL/GenBank/DDBJ whole genome shotgun (WGS) entry which is preliminary data.</text>
</comment>
<proteinExistence type="predicted"/>